<dbReference type="Proteomes" id="UP000568106">
    <property type="component" value="Unassembled WGS sequence"/>
</dbReference>
<protein>
    <recommendedName>
        <fullName evidence="3">DUF3455 domain-containing protein</fullName>
    </recommendedName>
</protein>
<proteinExistence type="predicted"/>
<keyword evidence="2" id="KW-1185">Reference proteome</keyword>
<evidence type="ECO:0000313" key="1">
    <source>
        <dbReference type="EMBL" id="MBB5316632.1"/>
    </source>
</evidence>
<dbReference type="EMBL" id="JACHDY010000002">
    <property type="protein sequence ID" value="MBB5316632.1"/>
    <property type="molecule type" value="Genomic_DNA"/>
</dbReference>
<sequence>MSLDVLLDILLTPVLQLLGNINLSRDIGDGRKRSDKTSPPYARRLGMIALVLAVACMARDSIAQTANESMDVPPHSRLLLRAVGRGDQVYGCVNGRWALKAPDAKLLNQEGSVIGRHFAGPTWQLNDGSWVKGRAVAKQVAPDATAVPWLLLESVGGTGRLGTVRFIQRTGTHGGNVPDGSCSQNAMRSVPYTATYSFYEAGQ</sequence>
<dbReference type="InterPro" id="IPR021851">
    <property type="entry name" value="DUF3455"/>
</dbReference>
<evidence type="ECO:0000313" key="2">
    <source>
        <dbReference type="Proteomes" id="UP000568106"/>
    </source>
</evidence>
<evidence type="ECO:0008006" key="3">
    <source>
        <dbReference type="Google" id="ProtNLM"/>
    </source>
</evidence>
<accession>A0A7W8MQV6</accession>
<dbReference type="PANTHER" id="PTHR35567">
    <property type="entry name" value="MALATE DEHYDROGENASE (AFU_ORTHOLOGUE AFUA_2G13800)"/>
    <property type="match status" value="1"/>
</dbReference>
<name>A0A7W8MQV6_9BACT</name>
<gene>
    <name evidence="1" type="ORF">HDF09_001301</name>
</gene>
<comment type="caution">
    <text evidence="1">The sequence shown here is derived from an EMBL/GenBank/DDBJ whole genome shotgun (WGS) entry which is preliminary data.</text>
</comment>
<organism evidence="1 2">
    <name type="scientific">Tunturiibacter empetritectus</name>
    <dbReference type="NCBI Taxonomy" id="3069691"/>
    <lineage>
        <taxon>Bacteria</taxon>
        <taxon>Pseudomonadati</taxon>
        <taxon>Acidobacteriota</taxon>
        <taxon>Terriglobia</taxon>
        <taxon>Terriglobales</taxon>
        <taxon>Acidobacteriaceae</taxon>
        <taxon>Tunturiibacter</taxon>
    </lineage>
</organism>
<reference evidence="1" key="1">
    <citation type="submission" date="2020-08" db="EMBL/GenBank/DDBJ databases">
        <title>Genomic Encyclopedia of Type Strains, Phase IV (KMG-V): Genome sequencing to study the core and pangenomes of soil and plant-associated prokaryotes.</title>
        <authorList>
            <person name="Whitman W."/>
        </authorList>
    </citation>
    <scope>NUCLEOTIDE SEQUENCE [LARGE SCALE GENOMIC DNA]</scope>
    <source>
        <strain evidence="1">M8UP27</strain>
    </source>
</reference>
<dbReference type="AlphaFoldDB" id="A0A7W8MQV6"/>
<dbReference type="PANTHER" id="PTHR35567:SF1">
    <property type="entry name" value="CONSERVED FUNGAL PROTEIN (AFU_ORTHOLOGUE AFUA_1G14230)"/>
    <property type="match status" value="1"/>
</dbReference>
<dbReference type="Pfam" id="PF11937">
    <property type="entry name" value="DUF3455"/>
    <property type="match status" value="1"/>
</dbReference>